<dbReference type="EMBL" id="JAVFWL010000001">
    <property type="protein sequence ID" value="KAK6730237.1"/>
    <property type="molecule type" value="Genomic_DNA"/>
</dbReference>
<gene>
    <name evidence="1" type="primary">Necator_chrI.g3105</name>
    <name evidence="1" type="ORF">RB195_006976</name>
</gene>
<evidence type="ECO:0000313" key="2">
    <source>
        <dbReference type="Proteomes" id="UP001303046"/>
    </source>
</evidence>
<sequence length="601" mass="69052">MAYDLSDVVMDGRGLVIVGGLRYACSGLPTASSAGTYSAAEKDRKVKMAPMLPSGKEEFTPPSRLGEVIRAVCLDTWQAGDVCIAECYSVRNRQLHQIRVPDGRAFKSWRLQFVITTTDESGISDVKDYEILENSDFDTSVGLGKDGIVRIKSNVAISSCPHHESYEGNIFWSEEFGRVLAGDKDRIQRSQIYCTWVRRDKSDVAKSLGVNFRICDLLKPVTDESVSERCRQRLFKDQEELYKVTCAVKNQPPTATPVELTQPMLSISANMFTFRQGNPKGNGLCVGSRPNRLRKDKRADLMREYKKKESDSALLLFIKKEKRFSEAWAPSLGRVNVINISFKGYELKEGDWFYARVHLFQDLFEGVEPIFIVKKVIEMSDPLAYTNCFLNDIQIEIECKGKLLKESDGNIIFEHTNIGNIVMTPEDYYSVRFQRMVCLLEFNHANPYHRPWKLVKLLRQLENYEEFPMLSPECKINDSERYRQRLDREAQQGGRENANGQGIRDDRSEYDCRFNGSSSIPPFDFNHRCPHLEEALDIIDNLLDSREITQAIESRSPWLIRRMNRLLSFHEGGYQSRSSYYSRNSSEFVQDEESAGIRYRD</sequence>
<proteinExistence type="predicted"/>
<reference evidence="1 2" key="1">
    <citation type="submission" date="2023-08" db="EMBL/GenBank/DDBJ databases">
        <title>A Necator americanus chromosomal reference genome.</title>
        <authorList>
            <person name="Ilik V."/>
            <person name="Petrzelkova K.J."/>
            <person name="Pardy F."/>
            <person name="Fuh T."/>
            <person name="Niatou-Singa F.S."/>
            <person name="Gouil Q."/>
            <person name="Baker L."/>
            <person name="Ritchie M.E."/>
            <person name="Jex A.R."/>
            <person name="Gazzola D."/>
            <person name="Li H."/>
            <person name="Toshio Fujiwara R."/>
            <person name="Zhan B."/>
            <person name="Aroian R.V."/>
            <person name="Pafco B."/>
            <person name="Schwarz E.M."/>
        </authorList>
    </citation>
    <scope>NUCLEOTIDE SEQUENCE [LARGE SCALE GENOMIC DNA]</scope>
    <source>
        <strain evidence="1 2">Aroian</strain>
        <tissue evidence="1">Whole animal</tissue>
    </source>
</reference>
<comment type="caution">
    <text evidence="1">The sequence shown here is derived from an EMBL/GenBank/DDBJ whole genome shotgun (WGS) entry which is preliminary data.</text>
</comment>
<organism evidence="1 2">
    <name type="scientific">Necator americanus</name>
    <name type="common">Human hookworm</name>
    <dbReference type="NCBI Taxonomy" id="51031"/>
    <lineage>
        <taxon>Eukaryota</taxon>
        <taxon>Metazoa</taxon>
        <taxon>Ecdysozoa</taxon>
        <taxon>Nematoda</taxon>
        <taxon>Chromadorea</taxon>
        <taxon>Rhabditida</taxon>
        <taxon>Rhabditina</taxon>
        <taxon>Rhabditomorpha</taxon>
        <taxon>Strongyloidea</taxon>
        <taxon>Ancylostomatidae</taxon>
        <taxon>Bunostominae</taxon>
        <taxon>Necator</taxon>
    </lineage>
</organism>
<protein>
    <recommendedName>
        <fullName evidence="3">BAH domain-containing protein</fullName>
    </recommendedName>
</protein>
<keyword evidence="2" id="KW-1185">Reference proteome</keyword>
<evidence type="ECO:0008006" key="3">
    <source>
        <dbReference type="Google" id="ProtNLM"/>
    </source>
</evidence>
<dbReference type="Proteomes" id="UP001303046">
    <property type="component" value="Unassembled WGS sequence"/>
</dbReference>
<name>A0ABR1BV30_NECAM</name>
<accession>A0ABR1BV30</accession>
<evidence type="ECO:0000313" key="1">
    <source>
        <dbReference type="EMBL" id="KAK6730237.1"/>
    </source>
</evidence>